<comment type="caution">
    <text evidence="1">The sequence shown here is derived from an EMBL/GenBank/DDBJ whole genome shotgun (WGS) entry which is preliminary data.</text>
</comment>
<evidence type="ECO:0000313" key="2">
    <source>
        <dbReference type="Proteomes" id="UP000054653"/>
    </source>
</evidence>
<keyword evidence="2" id="KW-1185">Reference proteome</keyword>
<organism evidence="1 2">
    <name type="scientific">Trichinella britovi</name>
    <name type="common">Parasitic roundworm</name>
    <dbReference type="NCBI Taxonomy" id="45882"/>
    <lineage>
        <taxon>Eukaryota</taxon>
        <taxon>Metazoa</taxon>
        <taxon>Ecdysozoa</taxon>
        <taxon>Nematoda</taxon>
        <taxon>Enoplea</taxon>
        <taxon>Dorylaimia</taxon>
        <taxon>Trichinellida</taxon>
        <taxon>Trichinellidae</taxon>
        <taxon>Trichinella</taxon>
    </lineage>
</organism>
<evidence type="ECO:0000313" key="1">
    <source>
        <dbReference type="EMBL" id="KRY51699.1"/>
    </source>
</evidence>
<dbReference type="Proteomes" id="UP000054653">
    <property type="component" value="Unassembled WGS sequence"/>
</dbReference>
<dbReference type="AlphaFoldDB" id="A0A0V1CSL6"/>
<gene>
    <name evidence="1" type="ORF">T03_7179</name>
</gene>
<name>A0A0V1CSL6_TRIBR</name>
<proteinExistence type="predicted"/>
<dbReference type="OMA" id="NITEPLH"/>
<protein>
    <submittedName>
        <fullName evidence="1">Uncharacterized protein</fullName>
    </submittedName>
</protein>
<reference evidence="1 2" key="1">
    <citation type="submission" date="2015-01" db="EMBL/GenBank/DDBJ databases">
        <title>Evolution of Trichinella species and genotypes.</title>
        <authorList>
            <person name="Korhonen P.K."/>
            <person name="Edoardo P."/>
            <person name="Giuseppe L.R."/>
            <person name="Gasser R.B."/>
        </authorList>
    </citation>
    <scope>NUCLEOTIDE SEQUENCE [LARGE SCALE GENOMIC DNA]</scope>
    <source>
        <strain evidence="1">ISS120</strain>
    </source>
</reference>
<dbReference type="EMBL" id="JYDI01000119">
    <property type="protein sequence ID" value="KRY51699.1"/>
    <property type="molecule type" value="Genomic_DNA"/>
</dbReference>
<sequence>MCRRYAANWSTWDQKVAPVLNGCCKPPEVLTMLSNVEIWLEQMKMHFWAARVASERRAAFVQYHTDEEMQSVMWAMQVQVTDDYDGLLSALIEAFEVKACGNPAAVDGAVVVVPQVFNGFANITAPLHGLLEKGAKLDWSKACSPPSSR</sequence>
<accession>A0A0V1CSL6</accession>